<dbReference type="InterPro" id="IPR045338">
    <property type="entry name" value="DUF6535"/>
</dbReference>
<gene>
    <name evidence="3" type="ORF">GALMADRAFT_253480</name>
</gene>
<keyword evidence="1" id="KW-0812">Transmembrane</keyword>
<protein>
    <recommendedName>
        <fullName evidence="2">DUF6535 domain-containing protein</fullName>
    </recommendedName>
</protein>
<organism evidence="3 4">
    <name type="scientific">Galerina marginata (strain CBS 339.88)</name>
    <dbReference type="NCBI Taxonomy" id="685588"/>
    <lineage>
        <taxon>Eukaryota</taxon>
        <taxon>Fungi</taxon>
        <taxon>Dikarya</taxon>
        <taxon>Basidiomycota</taxon>
        <taxon>Agaricomycotina</taxon>
        <taxon>Agaricomycetes</taxon>
        <taxon>Agaricomycetidae</taxon>
        <taxon>Agaricales</taxon>
        <taxon>Agaricineae</taxon>
        <taxon>Strophariaceae</taxon>
        <taxon>Galerina</taxon>
    </lineage>
</organism>
<feature type="transmembrane region" description="Helical" evidence="1">
    <location>
        <begin position="230"/>
        <end position="255"/>
    </location>
</feature>
<dbReference type="AlphaFoldDB" id="A0A067SLB1"/>
<feature type="transmembrane region" description="Helical" evidence="1">
    <location>
        <begin position="190"/>
        <end position="218"/>
    </location>
</feature>
<accession>A0A067SLB1</accession>
<evidence type="ECO:0000256" key="1">
    <source>
        <dbReference type="SAM" id="Phobius"/>
    </source>
</evidence>
<dbReference type="OrthoDB" id="3221808at2759"/>
<dbReference type="HOGENOM" id="CLU_018402_0_0_1"/>
<keyword evidence="4" id="KW-1185">Reference proteome</keyword>
<name>A0A067SLB1_GALM3</name>
<evidence type="ECO:0000259" key="2">
    <source>
        <dbReference type="Pfam" id="PF20153"/>
    </source>
</evidence>
<dbReference type="Pfam" id="PF20153">
    <property type="entry name" value="DUF6535"/>
    <property type="match status" value="1"/>
</dbReference>
<proteinExistence type="predicted"/>
<keyword evidence="1" id="KW-0472">Membrane</keyword>
<reference evidence="4" key="1">
    <citation type="journal article" date="2014" name="Proc. Natl. Acad. Sci. U.S.A.">
        <title>Extensive sampling of basidiomycete genomes demonstrates inadequacy of the white-rot/brown-rot paradigm for wood decay fungi.</title>
        <authorList>
            <person name="Riley R."/>
            <person name="Salamov A.A."/>
            <person name="Brown D.W."/>
            <person name="Nagy L.G."/>
            <person name="Floudas D."/>
            <person name="Held B.W."/>
            <person name="Levasseur A."/>
            <person name="Lombard V."/>
            <person name="Morin E."/>
            <person name="Otillar R."/>
            <person name="Lindquist E.A."/>
            <person name="Sun H."/>
            <person name="LaButti K.M."/>
            <person name="Schmutz J."/>
            <person name="Jabbour D."/>
            <person name="Luo H."/>
            <person name="Baker S.E."/>
            <person name="Pisabarro A.G."/>
            <person name="Walton J.D."/>
            <person name="Blanchette R.A."/>
            <person name="Henrissat B."/>
            <person name="Martin F."/>
            <person name="Cullen D."/>
            <person name="Hibbett D.S."/>
            <person name="Grigoriev I.V."/>
        </authorList>
    </citation>
    <scope>NUCLEOTIDE SEQUENCE [LARGE SCALE GENOMIC DNA]</scope>
    <source>
        <strain evidence="4">CBS 339.88</strain>
    </source>
</reference>
<feature type="domain" description="DUF6535" evidence="2">
    <location>
        <begin position="42"/>
        <end position="218"/>
    </location>
</feature>
<feature type="transmembrane region" description="Helical" evidence="1">
    <location>
        <begin position="138"/>
        <end position="161"/>
    </location>
</feature>
<feature type="transmembrane region" description="Helical" evidence="1">
    <location>
        <begin position="64"/>
        <end position="83"/>
    </location>
</feature>
<dbReference type="EMBL" id="KL142391">
    <property type="protein sequence ID" value="KDR71740.1"/>
    <property type="molecule type" value="Genomic_DNA"/>
</dbReference>
<evidence type="ECO:0000313" key="3">
    <source>
        <dbReference type="EMBL" id="KDR71740.1"/>
    </source>
</evidence>
<evidence type="ECO:0000313" key="4">
    <source>
        <dbReference type="Proteomes" id="UP000027222"/>
    </source>
</evidence>
<sequence length="759" mass="87446">MVEAELPDPHLQSQKFKATPKIWDLEDEEFEYAPPKPQGDPWNVLLKPLLEKDKIKCNGWKEEVQNLLIFAGLFSAVVTAFVVESYKSLRQDPNDAIVGLLSHIASRLDNLQLNETAAPLSFPSSSFTPTPSSIRVNIFWFLSLILSLTTVLVGIVSLQWLREYQSYPGLSPKDTHAIFRMRSEGMDRWYVWNVFVALPLLLQAALVLFLGGVIDFLLALESNVATPVAVVVGTTLLFLIATTVLPTFQGLFLYLPFLFVRDLRKPPSQCPYKSPQSAAFRTMLSFSFTLAHRLFPTLRPVLQYLSSILRWSPNAKIDMEANDIEHDDHHVFPELVNTWQKRTWIDFDAAWLSLRDACAHGLKDQCSRLKGQRDNLLPHASRLFDSLSSIQEAIENTDFNQTDAFRFAIYHCFADLSQTVLAPGAWLAPYNLFSPFDDSRFHRQHRYFHALWNEFDVGEDYDSQYRFTSDMQVSLKVAAIHHQNLYSFIRKTWEKPGRELRHHAAELQIRLGKCWAVEQVVHSPTSESVARLPRHFVLPYAWRRDMDQMLFWQYSHVPMSFFKFAAHAEKTKIHPNELHNHPGIVEFLQRAASITAAASRGGSFERPTFDIELSNAYSTIFSFISDQLRQSLTSMPIQSENTGRLNLLYLFYTSTIYVRILFLRGLWTIPLISTSIESLLPIMRQFRERTIDVGFVNDFLERRFKGEDDQFVVSRFSKEWWSFLDDDSPYIPESSDLRESPPLELDSLQVSSVQLLNLP</sequence>
<dbReference type="Proteomes" id="UP000027222">
    <property type="component" value="Unassembled WGS sequence"/>
</dbReference>
<keyword evidence="1" id="KW-1133">Transmembrane helix</keyword>